<dbReference type="PANTHER" id="PTHR33444:SF2">
    <property type="entry name" value="MARVEL DOMAIN-CONTAINING PROTEIN"/>
    <property type="match status" value="1"/>
</dbReference>
<feature type="transmembrane region" description="Helical" evidence="1">
    <location>
        <begin position="34"/>
        <end position="52"/>
    </location>
</feature>
<dbReference type="InterPro" id="IPR040350">
    <property type="entry name" value="TMEM272"/>
</dbReference>
<dbReference type="AlphaFoldDB" id="A0AA38IKA1"/>
<dbReference type="PANTHER" id="PTHR33444">
    <property type="entry name" value="SI:DKEY-19B23.12-RELATED"/>
    <property type="match status" value="1"/>
</dbReference>
<evidence type="ECO:0000313" key="2">
    <source>
        <dbReference type="EMBL" id="KAJ3655646.1"/>
    </source>
</evidence>
<name>A0AA38IKA1_9CUCU</name>
<gene>
    <name evidence="2" type="ORF">Zmor_014767</name>
</gene>
<protein>
    <submittedName>
        <fullName evidence="2">Uncharacterized protein</fullName>
    </submittedName>
</protein>
<evidence type="ECO:0000313" key="3">
    <source>
        <dbReference type="Proteomes" id="UP001168821"/>
    </source>
</evidence>
<keyword evidence="1" id="KW-0812">Transmembrane</keyword>
<keyword evidence="1" id="KW-0472">Membrane</keyword>
<feature type="transmembrane region" description="Helical" evidence="1">
    <location>
        <begin position="134"/>
        <end position="166"/>
    </location>
</feature>
<dbReference type="Proteomes" id="UP001168821">
    <property type="component" value="Unassembled WGS sequence"/>
</dbReference>
<feature type="transmembrane region" description="Helical" evidence="1">
    <location>
        <begin position="94"/>
        <end position="114"/>
    </location>
</feature>
<reference evidence="2" key="1">
    <citation type="journal article" date="2023" name="G3 (Bethesda)">
        <title>Whole genome assemblies of Zophobas morio and Tenebrio molitor.</title>
        <authorList>
            <person name="Kaur S."/>
            <person name="Stinson S.A."/>
            <person name="diCenzo G.C."/>
        </authorList>
    </citation>
    <scope>NUCLEOTIDE SEQUENCE</scope>
    <source>
        <strain evidence="2">QUZm001</strain>
    </source>
</reference>
<feature type="transmembrane region" description="Helical" evidence="1">
    <location>
        <begin position="64"/>
        <end position="82"/>
    </location>
</feature>
<dbReference type="EMBL" id="JALNTZ010000004">
    <property type="protein sequence ID" value="KAJ3655646.1"/>
    <property type="molecule type" value="Genomic_DNA"/>
</dbReference>
<organism evidence="2 3">
    <name type="scientific">Zophobas morio</name>
    <dbReference type="NCBI Taxonomy" id="2755281"/>
    <lineage>
        <taxon>Eukaryota</taxon>
        <taxon>Metazoa</taxon>
        <taxon>Ecdysozoa</taxon>
        <taxon>Arthropoda</taxon>
        <taxon>Hexapoda</taxon>
        <taxon>Insecta</taxon>
        <taxon>Pterygota</taxon>
        <taxon>Neoptera</taxon>
        <taxon>Endopterygota</taxon>
        <taxon>Coleoptera</taxon>
        <taxon>Polyphaga</taxon>
        <taxon>Cucujiformia</taxon>
        <taxon>Tenebrionidae</taxon>
        <taxon>Zophobas</taxon>
    </lineage>
</organism>
<accession>A0AA38IKA1</accession>
<evidence type="ECO:0000256" key="1">
    <source>
        <dbReference type="SAM" id="Phobius"/>
    </source>
</evidence>
<keyword evidence="3" id="KW-1185">Reference proteome</keyword>
<proteinExistence type="predicted"/>
<keyword evidence="1" id="KW-1133">Transmembrane helix</keyword>
<sequence length="195" mass="22239">MPEQNKNKVTENVNRPSRFQQCVKKCSGTLRFSFIFASAIHITKIVIAAIYFHKCPVEPEIPKYLLVMGIIGVVTKLIMLFRNFIIKCIKVTPILSLLATVELTIFIIGSYYIYREFEPSYEPQSGEKYCDKTLYLFSFIYITIIYALLLLAILIVSCFILAVVLLDKLGPKERTHDAENTTEIPLATEQGSTEK</sequence>
<comment type="caution">
    <text evidence="2">The sequence shown here is derived from an EMBL/GenBank/DDBJ whole genome shotgun (WGS) entry which is preliminary data.</text>
</comment>